<dbReference type="RefSeq" id="WP_054342777.1">
    <property type="nucleotide sequence ID" value="NZ_FTOE01000001.1"/>
</dbReference>
<reference evidence="9" key="1">
    <citation type="submission" date="2017-01" db="EMBL/GenBank/DDBJ databases">
        <authorList>
            <person name="Varghese N."/>
            <person name="Submissions S."/>
        </authorList>
    </citation>
    <scope>NUCLEOTIDE SEQUENCE [LARGE SCALE GENOMIC DNA]</scope>
    <source>
        <strain evidence="9">DSM 22306</strain>
    </source>
</reference>
<sequence>MLTSLLDKKRRRLFVGLVLIALIQSLCMIGMMYEAKTALQSDTFSLSAGWVALAIGGVFIIAIGRYMERYLAEIFAQQYINELRHNVFAKVLQLPVSDALMINKGGTLLRLTGDMSAIRNWIVNGLVPAIILSVWLLVAITGLTRIHYLFSLSLVPLTLLIMAGNYWIGKHLYTCSAHVRRIRGQLIRNVTEKLREFKVIQSFNQHNRERKRFNEQSDRLAHSSIKRANMSGVLRGFNEAILGGGILTLLVVGFLLEQKQMIQTSDIAIVMTAALYLLSHLRPLSRLYELWTLKKVAEHKLEYFFNRKTMSRKGLKKHPTEPLRLSLNNFSSHDRFPAVTTSIKEGNRILITGQQDSGKSSLLAALAGLLRPTSGDLRINDIEINHYNPLVISQLATLMCPDMPLLRGTLRKNLFYGARRITDPYTQEVLSVCGLDLWISGLPSGLDTRLQENGANLSDSQRYKIMLARALLRRPKILLIDSDSAQQSQEIMTIINAIFSWYKGIIITATDMQATRNEYDQIWTLSSECQVRKTAEATNSQAKNMQIVRKI</sequence>
<evidence type="ECO:0000259" key="7">
    <source>
        <dbReference type="PROSITE" id="PS50929"/>
    </source>
</evidence>
<dbReference type="GO" id="GO:0005886">
    <property type="term" value="C:plasma membrane"/>
    <property type="evidence" value="ECO:0007669"/>
    <property type="project" value="UniProtKB-SubCell"/>
</dbReference>
<keyword evidence="3 5" id="KW-1133">Transmembrane helix</keyword>
<feature type="transmembrane region" description="Helical" evidence="5">
    <location>
        <begin position="12"/>
        <end position="32"/>
    </location>
</feature>
<dbReference type="PANTHER" id="PTHR43394">
    <property type="entry name" value="ATP-DEPENDENT PERMEASE MDL1, MITOCHONDRIAL"/>
    <property type="match status" value="1"/>
</dbReference>
<feature type="domain" description="ABC transmembrane type-1" evidence="7">
    <location>
        <begin position="15"/>
        <end position="293"/>
    </location>
</feature>
<dbReference type="GO" id="GO:0015421">
    <property type="term" value="F:ABC-type oligopeptide transporter activity"/>
    <property type="evidence" value="ECO:0007669"/>
    <property type="project" value="TreeGrafter"/>
</dbReference>
<name>A0A1N7J4R1_9GAMM</name>
<dbReference type="AlphaFoldDB" id="A0A1N7J4R1"/>
<evidence type="ECO:0000256" key="2">
    <source>
        <dbReference type="ARBA" id="ARBA00022692"/>
    </source>
</evidence>
<dbReference type="OrthoDB" id="8541474at2"/>
<dbReference type="InterPro" id="IPR027417">
    <property type="entry name" value="P-loop_NTPase"/>
</dbReference>
<dbReference type="Pfam" id="PF00664">
    <property type="entry name" value="ABC_membrane"/>
    <property type="match status" value="1"/>
</dbReference>
<feature type="transmembrane region" description="Helical" evidence="5">
    <location>
        <begin position="44"/>
        <end position="64"/>
    </location>
</feature>
<keyword evidence="4 5" id="KW-0472">Membrane</keyword>
<feature type="transmembrane region" description="Helical" evidence="5">
    <location>
        <begin position="121"/>
        <end position="140"/>
    </location>
</feature>
<evidence type="ECO:0000256" key="4">
    <source>
        <dbReference type="ARBA" id="ARBA00023136"/>
    </source>
</evidence>
<dbReference type="PROSITE" id="PS50929">
    <property type="entry name" value="ABC_TM1F"/>
    <property type="match status" value="1"/>
</dbReference>
<dbReference type="Proteomes" id="UP000185999">
    <property type="component" value="Unassembled WGS sequence"/>
</dbReference>
<dbReference type="PANTHER" id="PTHR43394:SF1">
    <property type="entry name" value="ATP-BINDING CASSETTE SUB-FAMILY B MEMBER 10, MITOCHONDRIAL"/>
    <property type="match status" value="1"/>
</dbReference>
<evidence type="ECO:0000256" key="3">
    <source>
        <dbReference type="ARBA" id="ARBA00022989"/>
    </source>
</evidence>
<dbReference type="Gene3D" id="1.20.1560.10">
    <property type="entry name" value="ABC transporter type 1, transmembrane domain"/>
    <property type="match status" value="1"/>
</dbReference>
<dbReference type="SUPFAM" id="SSF52540">
    <property type="entry name" value="P-loop containing nucleoside triphosphate hydrolases"/>
    <property type="match status" value="1"/>
</dbReference>
<dbReference type="CDD" id="cd07346">
    <property type="entry name" value="ABC_6TM_exporters"/>
    <property type="match status" value="1"/>
</dbReference>
<gene>
    <name evidence="8" type="ORF">SAMN05421760_101603</name>
</gene>
<dbReference type="InterPro" id="IPR036640">
    <property type="entry name" value="ABC1_TM_sf"/>
</dbReference>
<dbReference type="InterPro" id="IPR003439">
    <property type="entry name" value="ABC_transporter-like_ATP-bd"/>
</dbReference>
<feature type="transmembrane region" description="Helical" evidence="5">
    <location>
        <begin position="236"/>
        <end position="255"/>
    </location>
</feature>
<evidence type="ECO:0000256" key="1">
    <source>
        <dbReference type="ARBA" id="ARBA00004651"/>
    </source>
</evidence>
<dbReference type="GO" id="GO:0005524">
    <property type="term" value="F:ATP binding"/>
    <property type="evidence" value="ECO:0007669"/>
    <property type="project" value="InterPro"/>
</dbReference>
<evidence type="ECO:0000256" key="5">
    <source>
        <dbReference type="SAM" id="Phobius"/>
    </source>
</evidence>
<dbReference type="STRING" id="619304.SAMN05421760_101603"/>
<dbReference type="InterPro" id="IPR039421">
    <property type="entry name" value="Type_1_exporter"/>
</dbReference>
<feature type="transmembrane region" description="Helical" evidence="5">
    <location>
        <begin position="146"/>
        <end position="168"/>
    </location>
</feature>
<keyword evidence="9" id="KW-1185">Reference proteome</keyword>
<dbReference type="Pfam" id="PF00005">
    <property type="entry name" value="ABC_tran"/>
    <property type="match status" value="1"/>
</dbReference>
<proteinExistence type="predicted"/>
<dbReference type="EMBL" id="FTOE01000001">
    <property type="protein sequence ID" value="SIS44289.1"/>
    <property type="molecule type" value="Genomic_DNA"/>
</dbReference>
<comment type="subcellular location">
    <subcellularLocation>
        <location evidence="1">Cell membrane</location>
        <topology evidence="1">Multi-pass membrane protein</topology>
    </subcellularLocation>
</comment>
<organism evidence="8 9">
    <name type="scientific">Neptunomonas antarctica</name>
    <dbReference type="NCBI Taxonomy" id="619304"/>
    <lineage>
        <taxon>Bacteria</taxon>
        <taxon>Pseudomonadati</taxon>
        <taxon>Pseudomonadota</taxon>
        <taxon>Gammaproteobacteria</taxon>
        <taxon>Oceanospirillales</taxon>
        <taxon>Oceanospirillaceae</taxon>
        <taxon>Neptunomonas</taxon>
    </lineage>
</organism>
<protein>
    <submittedName>
        <fullName evidence="8">ABC-type multidrug transport system, ATPase and permease component</fullName>
    </submittedName>
</protein>
<accession>A0A1N7J4R1</accession>
<dbReference type="Gene3D" id="3.40.50.300">
    <property type="entry name" value="P-loop containing nucleotide triphosphate hydrolases"/>
    <property type="match status" value="1"/>
</dbReference>
<dbReference type="GO" id="GO:0016887">
    <property type="term" value="F:ATP hydrolysis activity"/>
    <property type="evidence" value="ECO:0007669"/>
    <property type="project" value="InterPro"/>
</dbReference>
<dbReference type="InterPro" id="IPR011527">
    <property type="entry name" value="ABC1_TM_dom"/>
</dbReference>
<feature type="domain" description="ABC transporter" evidence="6">
    <location>
        <begin position="310"/>
        <end position="551"/>
    </location>
</feature>
<keyword evidence="2 5" id="KW-0812">Transmembrane</keyword>
<dbReference type="PROSITE" id="PS50893">
    <property type="entry name" value="ABC_TRANSPORTER_2"/>
    <property type="match status" value="1"/>
</dbReference>
<evidence type="ECO:0000313" key="9">
    <source>
        <dbReference type="Proteomes" id="UP000185999"/>
    </source>
</evidence>
<evidence type="ECO:0000313" key="8">
    <source>
        <dbReference type="EMBL" id="SIS44289.1"/>
    </source>
</evidence>
<dbReference type="SUPFAM" id="SSF90123">
    <property type="entry name" value="ABC transporter transmembrane region"/>
    <property type="match status" value="1"/>
</dbReference>
<evidence type="ECO:0000259" key="6">
    <source>
        <dbReference type="PROSITE" id="PS50893"/>
    </source>
</evidence>